<dbReference type="PANTHER" id="PTHR42811">
    <property type="entry name" value="SERINE ACETYLTRANSFERASE"/>
    <property type="match status" value="1"/>
</dbReference>
<dbReference type="Gene3D" id="2.160.10.10">
    <property type="entry name" value="Hexapeptide repeat proteins"/>
    <property type="match status" value="1"/>
</dbReference>
<name>A0ABT7ZRG6_9FLAO</name>
<proteinExistence type="predicted"/>
<dbReference type="InterPro" id="IPR011004">
    <property type="entry name" value="Trimer_LpxA-like_sf"/>
</dbReference>
<gene>
    <name evidence="1" type="ORF">QMA06_02555</name>
</gene>
<dbReference type="SUPFAM" id="SSF51161">
    <property type="entry name" value="Trimeric LpxA-like enzymes"/>
    <property type="match status" value="1"/>
</dbReference>
<dbReference type="EMBL" id="JASDDK010000001">
    <property type="protein sequence ID" value="MDN3491585.1"/>
    <property type="molecule type" value="Genomic_DNA"/>
</dbReference>
<evidence type="ECO:0000313" key="2">
    <source>
        <dbReference type="Proteomes" id="UP001231197"/>
    </source>
</evidence>
<organism evidence="1 2">
    <name type="scientific">Winogradskyella bathintestinalis</name>
    <dbReference type="NCBI Taxonomy" id="3035208"/>
    <lineage>
        <taxon>Bacteria</taxon>
        <taxon>Pseudomonadati</taxon>
        <taxon>Bacteroidota</taxon>
        <taxon>Flavobacteriia</taxon>
        <taxon>Flavobacteriales</taxon>
        <taxon>Flavobacteriaceae</taxon>
        <taxon>Winogradskyella</taxon>
    </lineage>
</organism>
<accession>A0ABT7ZRG6</accession>
<dbReference type="InterPro" id="IPR001451">
    <property type="entry name" value="Hexapep"/>
</dbReference>
<dbReference type="Pfam" id="PF00132">
    <property type="entry name" value="Hexapep"/>
    <property type="match status" value="1"/>
</dbReference>
<dbReference type="RefSeq" id="WP_290205284.1">
    <property type="nucleotide sequence ID" value="NZ_JASDDK010000001.1"/>
</dbReference>
<sequence>MMKLLRSAKAFIRFFIGLILSIYCYRNIKVYLCNHFNIGIWTLYKKKTIFHHPIGIVIGFKVELGNNCQIFQNVTIGTKDTQNFKEGRYPKIGNNVIIYPNSIIIGDITIGDNVIIGAGSIVLNDIPSNVVVAGSPAKIKKELVS</sequence>
<keyword evidence="2" id="KW-1185">Reference proteome</keyword>
<dbReference type="Proteomes" id="UP001231197">
    <property type="component" value="Unassembled WGS sequence"/>
</dbReference>
<evidence type="ECO:0000313" key="1">
    <source>
        <dbReference type="EMBL" id="MDN3491585.1"/>
    </source>
</evidence>
<protein>
    <submittedName>
        <fullName evidence="1">Serine acetyltransferase</fullName>
    </submittedName>
</protein>
<comment type="caution">
    <text evidence="1">The sequence shown here is derived from an EMBL/GenBank/DDBJ whole genome shotgun (WGS) entry which is preliminary data.</text>
</comment>
<reference evidence="1 2" key="1">
    <citation type="journal article" date="2023" name="Int. J. Syst. Evol. Microbiol.">
        <title>Winogradskyella bathintestinalis sp. nov., isolated from the intestine of the deep-sea loosejaw dragonfish, Malacosteus niger.</title>
        <authorList>
            <person name="Uniacke-Lowe S."/>
            <person name="Johnson C.N."/>
            <person name="Stanton C."/>
            <person name="Hill C."/>
            <person name="Ross P."/>
        </authorList>
    </citation>
    <scope>NUCLEOTIDE SEQUENCE [LARGE SCALE GENOMIC DNA]</scope>
    <source>
        <strain evidence="1 2">APC 3343</strain>
    </source>
</reference>